<proteinExistence type="predicted"/>
<dbReference type="AlphaFoldDB" id="A0A2P5YUX2"/>
<dbReference type="EMBL" id="KZ662769">
    <property type="protein sequence ID" value="PPS19400.1"/>
    <property type="molecule type" value="Genomic_DNA"/>
</dbReference>
<dbReference type="Proteomes" id="UP000239757">
    <property type="component" value="Unassembled WGS sequence"/>
</dbReference>
<gene>
    <name evidence="1" type="ORF">GOBAR_AA01199</name>
</gene>
<evidence type="ECO:0000313" key="2">
    <source>
        <dbReference type="Proteomes" id="UP000239757"/>
    </source>
</evidence>
<organism evidence="1 2">
    <name type="scientific">Gossypium barbadense</name>
    <name type="common">Sea Island cotton</name>
    <name type="synonym">Hibiscus barbadensis</name>
    <dbReference type="NCBI Taxonomy" id="3634"/>
    <lineage>
        <taxon>Eukaryota</taxon>
        <taxon>Viridiplantae</taxon>
        <taxon>Streptophyta</taxon>
        <taxon>Embryophyta</taxon>
        <taxon>Tracheophyta</taxon>
        <taxon>Spermatophyta</taxon>
        <taxon>Magnoliopsida</taxon>
        <taxon>eudicotyledons</taxon>
        <taxon>Gunneridae</taxon>
        <taxon>Pentapetalae</taxon>
        <taxon>rosids</taxon>
        <taxon>malvids</taxon>
        <taxon>Malvales</taxon>
        <taxon>Malvaceae</taxon>
        <taxon>Malvoideae</taxon>
        <taxon>Gossypium</taxon>
    </lineage>
</organism>
<evidence type="ECO:0000313" key="1">
    <source>
        <dbReference type="EMBL" id="PPS19400.1"/>
    </source>
</evidence>
<name>A0A2P5YUX2_GOSBA</name>
<protein>
    <submittedName>
        <fullName evidence="1">Uncharacterized protein</fullName>
    </submittedName>
</protein>
<reference evidence="1 2" key="1">
    <citation type="submission" date="2015-01" db="EMBL/GenBank/DDBJ databases">
        <title>Genome of allotetraploid Gossypium barbadense reveals genomic plasticity and fiber elongation in cotton evolution.</title>
        <authorList>
            <person name="Chen X."/>
            <person name="Liu X."/>
            <person name="Zhao B."/>
            <person name="Zheng H."/>
            <person name="Hu Y."/>
            <person name="Lu G."/>
            <person name="Yang C."/>
            <person name="Chen J."/>
            <person name="Shan C."/>
            <person name="Zhang L."/>
            <person name="Zhou Y."/>
            <person name="Wang L."/>
            <person name="Guo W."/>
            <person name="Bai Y."/>
            <person name="Ruan J."/>
            <person name="Shangguan X."/>
            <person name="Mao Y."/>
            <person name="Jiang J."/>
            <person name="Zhu Y."/>
            <person name="Lei J."/>
            <person name="Kang H."/>
            <person name="Chen S."/>
            <person name="He X."/>
            <person name="Wang R."/>
            <person name="Wang Y."/>
            <person name="Chen J."/>
            <person name="Wang L."/>
            <person name="Yu S."/>
            <person name="Wang B."/>
            <person name="Wei J."/>
            <person name="Song S."/>
            <person name="Lu X."/>
            <person name="Gao Z."/>
            <person name="Gu W."/>
            <person name="Deng X."/>
            <person name="Ma D."/>
            <person name="Wang S."/>
            <person name="Liang W."/>
            <person name="Fang L."/>
            <person name="Cai C."/>
            <person name="Zhu X."/>
            <person name="Zhou B."/>
            <person name="Zhang Y."/>
            <person name="Chen Z."/>
            <person name="Xu S."/>
            <person name="Zhu R."/>
            <person name="Wang S."/>
            <person name="Zhang T."/>
            <person name="Zhao G."/>
        </authorList>
    </citation>
    <scope>NUCLEOTIDE SEQUENCE [LARGE SCALE GENOMIC DNA]</scope>
    <source>
        <strain evidence="2">cv. Xinhai21</strain>
        <tissue evidence="1">Leaf</tissue>
    </source>
</reference>
<accession>A0A2P5YUX2</accession>
<sequence>MTWLGSFEMKPKTFCNIWRHGHMVDKIKRWSKKKNSEHLYSEIEVEDGEDVVRAHVFSLVNEVWRVLLNPDEQFSKVRIWQAMGYLSKSCLQMKKKVL</sequence>